<feature type="binding site" evidence="9">
    <location>
        <position position="110"/>
    </location>
    <ligand>
        <name>Mg(2+)</name>
        <dbReference type="ChEBI" id="CHEBI:18420"/>
        <label>1</label>
        <note>catalytic</note>
    </ligand>
</feature>
<dbReference type="EMBL" id="FMTP01000004">
    <property type="protein sequence ID" value="SCW81155.1"/>
    <property type="molecule type" value="Genomic_DNA"/>
</dbReference>
<proteinExistence type="inferred from homology"/>
<feature type="binding site" evidence="9">
    <location>
        <position position="112"/>
    </location>
    <ligand>
        <name>Mg(2+)</name>
        <dbReference type="ChEBI" id="CHEBI:18420"/>
        <label>1</label>
        <note>catalytic</note>
    </ligand>
</feature>
<evidence type="ECO:0000256" key="6">
    <source>
        <dbReference type="ARBA" id="ARBA00022723"/>
    </source>
</evidence>
<dbReference type="Gene3D" id="3.30.540.10">
    <property type="entry name" value="Fructose-1,6-Bisphosphatase, subunit A, domain 1"/>
    <property type="match status" value="1"/>
</dbReference>
<gene>
    <name evidence="10" type="ORF">SAMN05660859_3002</name>
</gene>
<dbReference type="PRINTS" id="PR00377">
    <property type="entry name" value="IMPHPHTASES"/>
</dbReference>
<dbReference type="Pfam" id="PF00459">
    <property type="entry name" value="Inositol_P"/>
    <property type="match status" value="1"/>
</dbReference>
<sequence length="281" mass="30190">MVADAWQSTSVETGRMAAEHDDGMEPLRARQAVAETLARGAGARARRFFLQRDTLRPELKSDSQDLVSEADRSIEAWLRRAIRRHFPGDGIVGEEEAATEGTSGFVWVIDPIDGTMPFLVGQPNWTVSIGLARGTEPVAGVIYAPMLRELYSAVAGGGARLNGQTLAMNPDWTVASTTIGFGATQKASPAEVGAFVEGLYREGGVLFRVGSGALMLAYLAANRLAGYYDPTLHCWDCWAGMVLVREAGGLVSFEGDFTRPGAMWAGNATVHAVLRRLSGRD</sequence>
<dbReference type="GO" id="GO:0046872">
    <property type="term" value="F:metal ion binding"/>
    <property type="evidence" value="ECO:0007669"/>
    <property type="project" value="UniProtKB-KW"/>
</dbReference>
<feature type="binding site" evidence="9">
    <location>
        <position position="236"/>
    </location>
    <ligand>
        <name>Mg(2+)</name>
        <dbReference type="ChEBI" id="CHEBI:18420"/>
        <label>1</label>
        <note>catalytic</note>
    </ligand>
</feature>
<dbReference type="PANTHER" id="PTHR20854:SF4">
    <property type="entry name" value="INOSITOL-1-MONOPHOSPHATASE-RELATED"/>
    <property type="match status" value="1"/>
</dbReference>
<dbReference type="EC" id="3.1.3.25" evidence="4"/>
<reference evidence="11" key="1">
    <citation type="submission" date="2016-10" db="EMBL/GenBank/DDBJ databases">
        <authorList>
            <person name="Varghese N."/>
            <person name="Submissions S."/>
        </authorList>
    </citation>
    <scope>NUCLEOTIDE SEQUENCE [LARGE SCALE GENOMIC DNA]</scope>
    <source>
        <strain evidence="11">CGMCC 1.1761</strain>
    </source>
</reference>
<protein>
    <recommendedName>
        <fullName evidence="5">Inositol-1-monophosphatase</fullName>
        <ecNumber evidence="4">3.1.3.25</ecNumber>
    </recommendedName>
</protein>
<dbReference type="GO" id="GO:0008934">
    <property type="term" value="F:inositol monophosphate 1-phosphatase activity"/>
    <property type="evidence" value="ECO:0007669"/>
    <property type="project" value="TreeGrafter"/>
</dbReference>
<name>A0A1G4TJZ7_9HYPH</name>
<feature type="binding site" evidence="9">
    <location>
        <position position="94"/>
    </location>
    <ligand>
        <name>Mg(2+)</name>
        <dbReference type="ChEBI" id="CHEBI:18420"/>
        <label>1</label>
        <note>catalytic</note>
    </ligand>
</feature>
<evidence type="ECO:0000256" key="4">
    <source>
        <dbReference type="ARBA" id="ARBA00013106"/>
    </source>
</evidence>
<evidence type="ECO:0000313" key="11">
    <source>
        <dbReference type="Proteomes" id="UP000198889"/>
    </source>
</evidence>
<comment type="cofactor">
    <cofactor evidence="2 9">
        <name>Mg(2+)</name>
        <dbReference type="ChEBI" id="CHEBI:18420"/>
    </cofactor>
</comment>
<evidence type="ECO:0000256" key="7">
    <source>
        <dbReference type="ARBA" id="ARBA00022801"/>
    </source>
</evidence>
<comment type="catalytic activity">
    <reaction evidence="1">
        <text>a myo-inositol phosphate + H2O = myo-inositol + phosphate</text>
        <dbReference type="Rhea" id="RHEA:24056"/>
        <dbReference type="ChEBI" id="CHEBI:15377"/>
        <dbReference type="ChEBI" id="CHEBI:17268"/>
        <dbReference type="ChEBI" id="CHEBI:43474"/>
        <dbReference type="ChEBI" id="CHEBI:84139"/>
        <dbReference type="EC" id="3.1.3.25"/>
    </reaction>
</comment>
<organism evidence="10 11">
    <name type="scientific">Ancylobacter rudongensis</name>
    <dbReference type="NCBI Taxonomy" id="177413"/>
    <lineage>
        <taxon>Bacteria</taxon>
        <taxon>Pseudomonadati</taxon>
        <taxon>Pseudomonadota</taxon>
        <taxon>Alphaproteobacteria</taxon>
        <taxon>Hyphomicrobiales</taxon>
        <taxon>Xanthobacteraceae</taxon>
        <taxon>Ancylobacter</taxon>
    </lineage>
</organism>
<keyword evidence="8 9" id="KW-0460">Magnesium</keyword>
<keyword evidence="6 9" id="KW-0479">Metal-binding</keyword>
<dbReference type="AlphaFoldDB" id="A0A1G4TJZ7"/>
<comment type="similarity">
    <text evidence="3">Belongs to the inositol monophosphatase superfamily.</text>
</comment>
<keyword evidence="7" id="KW-0378">Hydrolase</keyword>
<accession>A0A1G4TJZ7</accession>
<dbReference type="Proteomes" id="UP000198889">
    <property type="component" value="Unassembled WGS sequence"/>
</dbReference>
<dbReference type="STRING" id="177413.SAMN05660859_3002"/>
<feature type="binding site" evidence="9">
    <location>
        <position position="113"/>
    </location>
    <ligand>
        <name>Mg(2+)</name>
        <dbReference type="ChEBI" id="CHEBI:18420"/>
        <label>1</label>
        <note>catalytic</note>
    </ligand>
</feature>
<dbReference type="GO" id="GO:0007165">
    <property type="term" value="P:signal transduction"/>
    <property type="evidence" value="ECO:0007669"/>
    <property type="project" value="TreeGrafter"/>
</dbReference>
<evidence type="ECO:0000256" key="5">
    <source>
        <dbReference type="ARBA" id="ARBA00019784"/>
    </source>
</evidence>
<evidence type="ECO:0000256" key="1">
    <source>
        <dbReference type="ARBA" id="ARBA00001033"/>
    </source>
</evidence>
<keyword evidence="11" id="KW-1185">Reference proteome</keyword>
<dbReference type="FunFam" id="3.30.540.10:FF:000003">
    <property type="entry name" value="Inositol-1-monophosphatase"/>
    <property type="match status" value="1"/>
</dbReference>
<dbReference type="Gene3D" id="3.40.190.80">
    <property type="match status" value="1"/>
</dbReference>
<evidence type="ECO:0000313" key="10">
    <source>
        <dbReference type="EMBL" id="SCW81155.1"/>
    </source>
</evidence>
<evidence type="ECO:0000256" key="2">
    <source>
        <dbReference type="ARBA" id="ARBA00001946"/>
    </source>
</evidence>
<dbReference type="SUPFAM" id="SSF56655">
    <property type="entry name" value="Carbohydrate phosphatase"/>
    <property type="match status" value="1"/>
</dbReference>
<evidence type="ECO:0000256" key="9">
    <source>
        <dbReference type="PIRSR" id="PIRSR600760-2"/>
    </source>
</evidence>
<dbReference type="InterPro" id="IPR000760">
    <property type="entry name" value="Inositol_monophosphatase-like"/>
</dbReference>
<evidence type="ECO:0000256" key="3">
    <source>
        <dbReference type="ARBA" id="ARBA00009759"/>
    </source>
</evidence>
<dbReference type="GO" id="GO:0006020">
    <property type="term" value="P:inositol metabolic process"/>
    <property type="evidence" value="ECO:0007669"/>
    <property type="project" value="TreeGrafter"/>
</dbReference>
<evidence type="ECO:0000256" key="8">
    <source>
        <dbReference type="ARBA" id="ARBA00022842"/>
    </source>
</evidence>
<dbReference type="PANTHER" id="PTHR20854">
    <property type="entry name" value="INOSITOL MONOPHOSPHATASE"/>
    <property type="match status" value="1"/>
</dbReference>